<proteinExistence type="predicted"/>
<name>A0ACB9BUP0_9ASTR</name>
<organism evidence="1 2">
    <name type="scientific">Smallanthus sonchifolius</name>
    <dbReference type="NCBI Taxonomy" id="185202"/>
    <lineage>
        <taxon>Eukaryota</taxon>
        <taxon>Viridiplantae</taxon>
        <taxon>Streptophyta</taxon>
        <taxon>Embryophyta</taxon>
        <taxon>Tracheophyta</taxon>
        <taxon>Spermatophyta</taxon>
        <taxon>Magnoliopsida</taxon>
        <taxon>eudicotyledons</taxon>
        <taxon>Gunneridae</taxon>
        <taxon>Pentapetalae</taxon>
        <taxon>asterids</taxon>
        <taxon>campanulids</taxon>
        <taxon>Asterales</taxon>
        <taxon>Asteraceae</taxon>
        <taxon>Asteroideae</taxon>
        <taxon>Heliantheae alliance</taxon>
        <taxon>Millerieae</taxon>
        <taxon>Smallanthus</taxon>
    </lineage>
</organism>
<gene>
    <name evidence="1" type="ORF">L1987_65568</name>
</gene>
<accession>A0ACB9BUP0</accession>
<dbReference type="EMBL" id="CM042039">
    <property type="protein sequence ID" value="KAI3725776.1"/>
    <property type="molecule type" value="Genomic_DNA"/>
</dbReference>
<dbReference type="Proteomes" id="UP001056120">
    <property type="component" value="Linkage Group LG22"/>
</dbReference>
<comment type="caution">
    <text evidence="1">The sequence shown here is derived from an EMBL/GenBank/DDBJ whole genome shotgun (WGS) entry which is preliminary data.</text>
</comment>
<evidence type="ECO:0000313" key="1">
    <source>
        <dbReference type="EMBL" id="KAI3725776.1"/>
    </source>
</evidence>
<reference evidence="1 2" key="2">
    <citation type="journal article" date="2022" name="Mol. Ecol. Resour.">
        <title>The genomes of chicory, endive, great burdock and yacon provide insights into Asteraceae paleo-polyploidization history and plant inulin production.</title>
        <authorList>
            <person name="Fan W."/>
            <person name="Wang S."/>
            <person name="Wang H."/>
            <person name="Wang A."/>
            <person name="Jiang F."/>
            <person name="Liu H."/>
            <person name="Zhao H."/>
            <person name="Xu D."/>
            <person name="Zhang Y."/>
        </authorList>
    </citation>
    <scope>NUCLEOTIDE SEQUENCE [LARGE SCALE GENOMIC DNA]</scope>
    <source>
        <strain evidence="2">cv. Yunnan</strain>
        <tissue evidence="1">Leaves</tissue>
    </source>
</reference>
<evidence type="ECO:0000313" key="2">
    <source>
        <dbReference type="Proteomes" id="UP001056120"/>
    </source>
</evidence>
<sequence length="69" mass="7631">MSFRQFLRVRRRTGGGGAVADLATGFVDGLDMGNNTKAAIMRIGFGEMKAFSKLLFSLRLFDINLTKLM</sequence>
<protein>
    <submittedName>
        <fullName evidence="1">Uncharacterized protein</fullName>
    </submittedName>
</protein>
<reference evidence="2" key="1">
    <citation type="journal article" date="2022" name="Mol. Ecol. Resour.">
        <title>The genomes of chicory, endive, great burdock and yacon provide insights into Asteraceae palaeo-polyploidization history and plant inulin production.</title>
        <authorList>
            <person name="Fan W."/>
            <person name="Wang S."/>
            <person name="Wang H."/>
            <person name="Wang A."/>
            <person name="Jiang F."/>
            <person name="Liu H."/>
            <person name="Zhao H."/>
            <person name="Xu D."/>
            <person name="Zhang Y."/>
        </authorList>
    </citation>
    <scope>NUCLEOTIDE SEQUENCE [LARGE SCALE GENOMIC DNA]</scope>
    <source>
        <strain evidence="2">cv. Yunnan</strain>
    </source>
</reference>
<keyword evidence="2" id="KW-1185">Reference proteome</keyword>